<reference evidence="1" key="2">
    <citation type="submission" date="2022-06" db="UniProtKB">
        <authorList>
            <consortium name="EnsemblMetazoa"/>
        </authorList>
    </citation>
    <scope>IDENTIFICATION</scope>
    <source>
        <strain evidence="1">DF5081</strain>
    </source>
</reference>
<sequence>MSDPAEQSKRVSCERENAARLWTELASEYKREKVRIENLPSGIYSQEFEIRFPFMQQMWFLEIENTSANSNTTSSELKEADSNNLEEAICAYSLATFQKRRRENEASIESSLTAPMEHLSNSIDRLISVIDRSSAEERAAHSAPSQHSDLVDHLIAFFDNVPRDKHLDYKCKIVKFLETLGSS</sequence>
<dbReference type="Proteomes" id="UP000005237">
    <property type="component" value="Unassembled WGS sequence"/>
</dbReference>
<keyword evidence="2" id="KW-1185">Reference proteome</keyword>
<name>A0A8R1I3W8_CAEJA</name>
<dbReference type="EnsemblMetazoa" id="CJA17553a.1">
    <property type="protein sequence ID" value="CJA17553a.1"/>
    <property type="gene ID" value="WBGene00136757"/>
</dbReference>
<protein>
    <recommendedName>
        <fullName evidence="3">MADF domain-containing protein</fullName>
    </recommendedName>
</protein>
<dbReference type="AlphaFoldDB" id="A0A8R1I3W8"/>
<proteinExistence type="predicted"/>
<organism evidence="1 2">
    <name type="scientific">Caenorhabditis japonica</name>
    <dbReference type="NCBI Taxonomy" id="281687"/>
    <lineage>
        <taxon>Eukaryota</taxon>
        <taxon>Metazoa</taxon>
        <taxon>Ecdysozoa</taxon>
        <taxon>Nematoda</taxon>
        <taxon>Chromadorea</taxon>
        <taxon>Rhabditida</taxon>
        <taxon>Rhabditina</taxon>
        <taxon>Rhabditomorpha</taxon>
        <taxon>Rhabditoidea</taxon>
        <taxon>Rhabditidae</taxon>
        <taxon>Peloderinae</taxon>
        <taxon>Caenorhabditis</taxon>
    </lineage>
</organism>
<reference evidence="2" key="1">
    <citation type="submission" date="2010-08" db="EMBL/GenBank/DDBJ databases">
        <authorList>
            <consortium name="Caenorhabditis japonica Sequencing Consortium"/>
            <person name="Wilson R.K."/>
        </authorList>
    </citation>
    <scope>NUCLEOTIDE SEQUENCE [LARGE SCALE GENOMIC DNA]</scope>
    <source>
        <strain evidence="2">DF5081</strain>
    </source>
</reference>
<evidence type="ECO:0000313" key="1">
    <source>
        <dbReference type="EnsemblMetazoa" id="CJA17553a.1"/>
    </source>
</evidence>
<evidence type="ECO:0008006" key="3">
    <source>
        <dbReference type="Google" id="ProtNLM"/>
    </source>
</evidence>
<evidence type="ECO:0000313" key="2">
    <source>
        <dbReference type="Proteomes" id="UP000005237"/>
    </source>
</evidence>
<accession>A0A8R1I3W8</accession>